<dbReference type="SUPFAM" id="SSF56322">
    <property type="entry name" value="ADC synthase"/>
    <property type="match status" value="1"/>
</dbReference>
<sequence length="419" mass="43668">MTLTPAADPARGVVSRTLAEPPSDLIELLTHPTKTLSFLHKGDGIVAEGEFARFVTTGADAAADIQRWFSDLTAGWFGRPLMFVSLGFSAADESVAVVPLRWWQRGGINTTGHPWTEHRLFGAGQVEPDGQHASEPVGAPGAVRFADDAASVAAYRAGVVELSRRIANGELVKAVLSRTAVAHTERPIDERFLLGRLAARNPSSYTYSVAGLVGASPELLVRRNGSEVFSRVLAGTAWRTGSGPAGAAGADADAAAVARLQASAKEHAEHHWAVESAQRALQPYCRLLTVPEEPSALQLADLVHLATDLHGMLSEPAPTALALAASLHPTAAVGGTPEDVALQAIAELEPEPRGRYAGAVGWQDGTGDGEFALALRCAEIDGNTAVLHAGGGIVAGSDPEVEASEAAVKMLAIRHALTG</sequence>
<dbReference type="EMBL" id="JABEND010000002">
    <property type="protein sequence ID" value="NNG35059.1"/>
    <property type="molecule type" value="Genomic_DNA"/>
</dbReference>
<evidence type="ECO:0000259" key="1">
    <source>
        <dbReference type="Pfam" id="PF00425"/>
    </source>
</evidence>
<dbReference type="PANTHER" id="PTHR42839">
    <property type="entry name" value="ISOCHORISMATE SYNTHASE ENTC"/>
    <property type="match status" value="1"/>
</dbReference>
<dbReference type="InterPro" id="IPR005801">
    <property type="entry name" value="ADC_synthase"/>
</dbReference>
<comment type="caution">
    <text evidence="2">The sequence shown here is derived from an EMBL/GenBank/DDBJ whole genome shotgun (WGS) entry which is preliminary data.</text>
</comment>
<dbReference type="PRINTS" id="PR00095">
    <property type="entry name" value="ANTSNTHASEI"/>
</dbReference>
<dbReference type="Proteomes" id="UP000562984">
    <property type="component" value="Unassembled WGS sequence"/>
</dbReference>
<evidence type="ECO:0000313" key="2">
    <source>
        <dbReference type="EMBL" id="NNG35059.1"/>
    </source>
</evidence>
<name>A0A849A374_9ACTN</name>
<dbReference type="RefSeq" id="WP_171198691.1">
    <property type="nucleotide sequence ID" value="NZ_JABEND010000002.1"/>
</dbReference>
<proteinExistence type="predicted"/>
<dbReference type="InterPro" id="IPR015890">
    <property type="entry name" value="Chorismate_C"/>
</dbReference>
<accession>A0A849A374</accession>
<keyword evidence="3" id="KW-1185">Reference proteome</keyword>
<dbReference type="Gene3D" id="3.60.120.10">
    <property type="entry name" value="Anthranilate synthase"/>
    <property type="match status" value="1"/>
</dbReference>
<gene>
    <name evidence="2" type="ORF">HKD39_04900</name>
</gene>
<evidence type="ECO:0000313" key="3">
    <source>
        <dbReference type="Proteomes" id="UP000562984"/>
    </source>
</evidence>
<protein>
    <submittedName>
        <fullName evidence="2">Isochorismate synthase</fullName>
    </submittedName>
</protein>
<dbReference type="Pfam" id="PF00425">
    <property type="entry name" value="Chorismate_bind"/>
    <property type="match status" value="1"/>
</dbReference>
<organism evidence="2 3">
    <name type="scientific">Nakamurella aerolata</name>
    <dbReference type="NCBI Taxonomy" id="1656892"/>
    <lineage>
        <taxon>Bacteria</taxon>
        <taxon>Bacillati</taxon>
        <taxon>Actinomycetota</taxon>
        <taxon>Actinomycetes</taxon>
        <taxon>Nakamurellales</taxon>
        <taxon>Nakamurellaceae</taxon>
        <taxon>Nakamurella</taxon>
    </lineage>
</organism>
<dbReference type="PANTHER" id="PTHR42839:SF2">
    <property type="entry name" value="ISOCHORISMATE SYNTHASE ENTC"/>
    <property type="match status" value="1"/>
</dbReference>
<feature type="domain" description="Chorismate-utilising enzyme C-terminal" evidence="1">
    <location>
        <begin position="153"/>
        <end position="409"/>
    </location>
</feature>
<reference evidence="2 3" key="1">
    <citation type="submission" date="2020-05" db="EMBL/GenBank/DDBJ databases">
        <title>Nakamurella sp. DB0629 isolated from air conditioner.</title>
        <authorList>
            <person name="Kim D.H."/>
            <person name="Kim D.-U."/>
        </authorList>
    </citation>
    <scope>NUCLEOTIDE SEQUENCE [LARGE SCALE GENOMIC DNA]</scope>
    <source>
        <strain evidence="2 3">DB0629</strain>
    </source>
</reference>
<dbReference type="AlphaFoldDB" id="A0A849A374"/>
<dbReference type="InterPro" id="IPR019999">
    <property type="entry name" value="Anth_synth_I-like"/>
</dbReference>